<evidence type="ECO:0000256" key="4">
    <source>
        <dbReference type="ARBA" id="ARBA00022989"/>
    </source>
</evidence>
<sequence>MRFSHHFFPCVLGDVVCRDLFFDKTDNFGGYIAKIGSQYVVPYISYSIKNGVRRFEGFDYEIVKLLFGKLNIRISFEEKDIVILKMYNKEIGQYLLMQLENRNIDFAVNSIVLRGYSNQLEVTYVFYQTGLSVITQYREIKKIVSYMFSFLPFYVIAMLFITSIVIFFLLQYLLRDPYSRNLIDILRVFLNLPIPTLPSTIHGRIIFGTTLISFTVANMVIQSHMNTVLVSSNAAQNVEDLSDLIYLNYRVYTRGRIADDLKNAGVSKIEQVRDVINCSKLEEREAFASKEISLLPMRNENCHIPRKPIIPGKFLVYYMRRNWPIFPRINKRLLMLFEGGLTNYHVEKILEKYQQLVQEPDQYQNCLSHDFQI</sequence>
<evidence type="ECO:0000313" key="10">
    <source>
        <dbReference type="Proteomes" id="UP000826195"/>
    </source>
</evidence>
<evidence type="ECO:0008006" key="11">
    <source>
        <dbReference type="Google" id="ProtNLM"/>
    </source>
</evidence>
<dbReference type="SUPFAM" id="SSF53850">
    <property type="entry name" value="Periplasmic binding protein-like II"/>
    <property type="match status" value="1"/>
</dbReference>
<dbReference type="Gene3D" id="3.40.190.10">
    <property type="entry name" value="Periplasmic binding protein-like II"/>
    <property type="match status" value="1"/>
</dbReference>
<dbReference type="PANTHER" id="PTHR42643:SF39">
    <property type="entry name" value="IONOTROPIC RECEPTOR 56A-RELATED"/>
    <property type="match status" value="1"/>
</dbReference>
<dbReference type="AlphaFoldDB" id="A0AAV7HSW4"/>
<feature type="transmembrane region" description="Helical" evidence="8">
    <location>
        <begin position="151"/>
        <end position="174"/>
    </location>
</feature>
<evidence type="ECO:0000256" key="3">
    <source>
        <dbReference type="ARBA" id="ARBA00022692"/>
    </source>
</evidence>
<protein>
    <recommendedName>
        <fullName evidence="11">Solute-binding protein family 3/N-terminal domain-containing protein</fullName>
    </recommendedName>
</protein>
<keyword evidence="3 8" id="KW-0812">Transmembrane</keyword>
<dbReference type="GO" id="GO:0005886">
    <property type="term" value="C:plasma membrane"/>
    <property type="evidence" value="ECO:0007669"/>
    <property type="project" value="UniProtKB-SubCell"/>
</dbReference>
<accession>A0AAV7HSW4</accession>
<proteinExistence type="predicted"/>
<dbReference type="EMBL" id="JAHXZJ010002982">
    <property type="protein sequence ID" value="KAH0534791.1"/>
    <property type="molecule type" value="Genomic_DNA"/>
</dbReference>
<comment type="caution">
    <text evidence="9">The sequence shown here is derived from an EMBL/GenBank/DDBJ whole genome shotgun (WGS) entry which is preliminary data.</text>
</comment>
<comment type="subcellular location">
    <subcellularLocation>
        <location evidence="1">Cell membrane</location>
        <topology evidence="1">Multi-pass membrane protein</topology>
    </subcellularLocation>
</comment>
<gene>
    <name evidence="9" type="ORF">KQX54_008446</name>
</gene>
<reference evidence="9 10" key="1">
    <citation type="journal article" date="2021" name="J. Hered.">
        <title>A chromosome-level genome assembly of the parasitoid wasp, Cotesia glomerata (Hymenoptera: Braconidae).</title>
        <authorList>
            <person name="Pinto B.J."/>
            <person name="Weis J.J."/>
            <person name="Gamble T."/>
            <person name="Ode P.J."/>
            <person name="Paul R."/>
            <person name="Zaspel J.M."/>
        </authorList>
    </citation>
    <scope>NUCLEOTIDE SEQUENCE [LARGE SCALE GENOMIC DNA]</scope>
    <source>
        <strain evidence="9">CgM1</strain>
    </source>
</reference>
<dbReference type="InterPro" id="IPR052192">
    <property type="entry name" value="Insect_Ionotropic_Sensory_Rcpt"/>
</dbReference>
<dbReference type="Proteomes" id="UP000826195">
    <property type="component" value="Unassembled WGS sequence"/>
</dbReference>
<keyword evidence="6" id="KW-0675">Receptor</keyword>
<keyword evidence="7" id="KW-0325">Glycoprotein</keyword>
<keyword evidence="4 8" id="KW-1133">Transmembrane helix</keyword>
<evidence type="ECO:0000313" key="9">
    <source>
        <dbReference type="EMBL" id="KAH0534791.1"/>
    </source>
</evidence>
<keyword evidence="2" id="KW-1003">Cell membrane</keyword>
<evidence type="ECO:0000256" key="6">
    <source>
        <dbReference type="ARBA" id="ARBA00023170"/>
    </source>
</evidence>
<evidence type="ECO:0000256" key="2">
    <source>
        <dbReference type="ARBA" id="ARBA00022475"/>
    </source>
</evidence>
<keyword evidence="5 8" id="KW-0472">Membrane</keyword>
<keyword evidence="10" id="KW-1185">Reference proteome</keyword>
<evidence type="ECO:0000256" key="8">
    <source>
        <dbReference type="SAM" id="Phobius"/>
    </source>
</evidence>
<evidence type="ECO:0000256" key="5">
    <source>
        <dbReference type="ARBA" id="ARBA00023136"/>
    </source>
</evidence>
<organism evidence="9 10">
    <name type="scientific">Cotesia glomerata</name>
    <name type="common">Lepidopteran parasitic wasp</name>
    <name type="synonym">Apanteles glomeratus</name>
    <dbReference type="NCBI Taxonomy" id="32391"/>
    <lineage>
        <taxon>Eukaryota</taxon>
        <taxon>Metazoa</taxon>
        <taxon>Ecdysozoa</taxon>
        <taxon>Arthropoda</taxon>
        <taxon>Hexapoda</taxon>
        <taxon>Insecta</taxon>
        <taxon>Pterygota</taxon>
        <taxon>Neoptera</taxon>
        <taxon>Endopterygota</taxon>
        <taxon>Hymenoptera</taxon>
        <taxon>Apocrita</taxon>
        <taxon>Ichneumonoidea</taxon>
        <taxon>Braconidae</taxon>
        <taxon>Microgastrinae</taxon>
        <taxon>Cotesia</taxon>
    </lineage>
</organism>
<evidence type="ECO:0000256" key="1">
    <source>
        <dbReference type="ARBA" id="ARBA00004651"/>
    </source>
</evidence>
<evidence type="ECO:0000256" key="7">
    <source>
        <dbReference type="ARBA" id="ARBA00023180"/>
    </source>
</evidence>
<name>A0AAV7HSW4_COTGL</name>
<dbReference type="PANTHER" id="PTHR42643">
    <property type="entry name" value="IONOTROPIC RECEPTOR 20A-RELATED"/>
    <property type="match status" value="1"/>
</dbReference>